<evidence type="ECO:0000313" key="5">
    <source>
        <dbReference type="Proteomes" id="UP001044222"/>
    </source>
</evidence>
<reference evidence="4" key="1">
    <citation type="submission" date="2021-01" db="EMBL/GenBank/DDBJ databases">
        <title>A chromosome-scale assembly of European eel, Anguilla anguilla.</title>
        <authorList>
            <person name="Henkel C."/>
            <person name="Jong-Raadsen S.A."/>
            <person name="Dufour S."/>
            <person name="Weltzien F.-A."/>
            <person name="Palstra A.P."/>
            <person name="Pelster B."/>
            <person name="Spaink H.P."/>
            <person name="Van Den Thillart G.E."/>
            <person name="Jansen H."/>
            <person name="Zahm M."/>
            <person name="Klopp C."/>
            <person name="Cedric C."/>
            <person name="Louis A."/>
            <person name="Berthelot C."/>
            <person name="Parey E."/>
            <person name="Roest Crollius H."/>
            <person name="Montfort J."/>
            <person name="Robinson-Rechavi M."/>
            <person name="Bucao C."/>
            <person name="Bouchez O."/>
            <person name="Gislard M."/>
            <person name="Lluch J."/>
            <person name="Milhes M."/>
            <person name="Lampietro C."/>
            <person name="Lopez Roques C."/>
            <person name="Donnadieu C."/>
            <person name="Braasch I."/>
            <person name="Desvignes T."/>
            <person name="Postlethwait J."/>
            <person name="Bobe J."/>
            <person name="Guiguen Y."/>
            <person name="Dirks R."/>
        </authorList>
    </citation>
    <scope>NUCLEOTIDE SEQUENCE</scope>
    <source>
        <strain evidence="4">Tag_6206</strain>
        <tissue evidence="4">Liver</tissue>
    </source>
</reference>
<dbReference type="EMBL" id="JAFIRN010000006">
    <property type="protein sequence ID" value="KAG5847878.1"/>
    <property type="molecule type" value="Genomic_DNA"/>
</dbReference>
<gene>
    <name evidence="4" type="ORF">ANANG_G00130890</name>
</gene>
<dbReference type="GO" id="GO:0015026">
    <property type="term" value="F:coreceptor activity"/>
    <property type="evidence" value="ECO:0007669"/>
    <property type="project" value="TreeGrafter"/>
</dbReference>
<proteinExistence type="predicted"/>
<keyword evidence="2" id="KW-0812">Transmembrane</keyword>
<organism evidence="4 5">
    <name type="scientific">Anguilla anguilla</name>
    <name type="common">European freshwater eel</name>
    <name type="synonym">Muraena anguilla</name>
    <dbReference type="NCBI Taxonomy" id="7936"/>
    <lineage>
        <taxon>Eukaryota</taxon>
        <taxon>Metazoa</taxon>
        <taxon>Chordata</taxon>
        <taxon>Craniata</taxon>
        <taxon>Vertebrata</taxon>
        <taxon>Euteleostomi</taxon>
        <taxon>Actinopterygii</taxon>
        <taxon>Neopterygii</taxon>
        <taxon>Teleostei</taxon>
        <taxon>Anguilliformes</taxon>
        <taxon>Anguillidae</taxon>
        <taxon>Anguilla</taxon>
    </lineage>
</organism>
<sequence>MGKSGSQNLANGRLWISIHIMMFLVSLWPGPARCQECRIQRCNAVRGLHVALRWPAAGGGAGGGCGGPGGVLRRPARLLPLHPPHRPRLPRRPGLPLRRLPREGALLPAQLLQRGAHASPSRAGGPHGPRYPAGGPPAPRPAPALRLRAAGPGRPGPPVSYAHCALFGDPHLRTFRDEVQTCRAEGAWPSSITATCPCR</sequence>
<accession>A0A9D3MHX3</accession>
<feature type="compositionally biased region" description="Low complexity" evidence="1">
    <location>
        <begin position="143"/>
        <end position="152"/>
    </location>
</feature>
<evidence type="ECO:0000256" key="2">
    <source>
        <dbReference type="SAM" id="Phobius"/>
    </source>
</evidence>
<feature type="compositionally biased region" description="Low complexity" evidence="1">
    <location>
        <begin position="122"/>
        <end position="133"/>
    </location>
</feature>
<name>A0A9D3MHX3_ANGAN</name>
<dbReference type="InterPro" id="IPR009496">
    <property type="entry name" value="RGM_C"/>
</dbReference>
<dbReference type="GO" id="GO:0005886">
    <property type="term" value="C:plasma membrane"/>
    <property type="evidence" value="ECO:0007669"/>
    <property type="project" value="TreeGrafter"/>
</dbReference>
<feature type="region of interest" description="Disordered" evidence="1">
    <location>
        <begin position="113"/>
        <end position="154"/>
    </location>
</feature>
<evidence type="ECO:0000313" key="4">
    <source>
        <dbReference type="EMBL" id="KAG5847878.1"/>
    </source>
</evidence>
<evidence type="ECO:0000259" key="3">
    <source>
        <dbReference type="Pfam" id="PF06534"/>
    </source>
</evidence>
<dbReference type="GO" id="GO:0030509">
    <property type="term" value="P:BMP signaling pathway"/>
    <property type="evidence" value="ECO:0007669"/>
    <property type="project" value="TreeGrafter"/>
</dbReference>
<dbReference type="PANTHER" id="PTHR31428:SF7">
    <property type="entry name" value="RGM DOMAIN FAMILY ISOFORM X1"/>
    <property type="match status" value="1"/>
</dbReference>
<protein>
    <recommendedName>
        <fullName evidence="3">Repulsive guidance molecule C-terminal domain-containing protein</fullName>
    </recommendedName>
</protein>
<dbReference type="Proteomes" id="UP001044222">
    <property type="component" value="Chromosome 6"/>
</dbReference>
<dbReference type="PANTHER" id="PTHR31428">
    <property type="entry name" value="RGM DOMAIN FAMILY MEMBER DRAG-1"/>
    <property type="match status" value="1"/>
</dbReference>
<keyword evidence="2" id="KW-1133">Transmembrane helix</keyword>
<feature type="transmembrane region" description="Helical" evidence="2">
    <location>
        <begin position="12"/>
        <end position="30"/>
    </location>
</feature>
<dbReference type="Pfam" id="PF06534">
    <property type="entry name" value="RGM_C"/>
    <property type="match status" value="1"/>
</dbReference>
<comment type="caution">
    <text evidence="4">The sequence shown here is derived from an EMBL/GenBank/DDBJ whole genome shotgun (WGS) entry which is preliminary data.</text>
</comment>
<evidence type="ECO:0000256" key="1">
    <source>
        <dbReference type="SAM" id="MobiDB-lite"/>
    </source>
</evidence>
<keyword evidence="2" id="KW-0472">Membrane</keyword>
<keyword evidence="5" id="KW-1185">Reference proteome</keyword>
<dbReference type="AlphaFoldDB" id="A0A9D3MHX3"/>
<dbReference type="InterPro" id="IPR040287">
    <property type="entry name" value="RGM"/>
</dbReference>
<feature type="domain" description="Repulsive guidance molecule C-terminal" evidence="3">
    <location>
        <begin position="161"/>
        <end position="189"/>
    </location>
</feature>